<feature type="region of interest" description="Disordered" evidence="1">
    <location>
        <begin position="1"/>
        <end position="42"/>
    </location>
</feature>
<dbReference type="Proteomes" id="UP000789572">
    <property type="component" value="Unassembled WGS sequence"/>
</dbReference>
<reference evidence="2" key="1">
    <citation type="submission" date="2021-06" db="EMBL/GenBank/DDBJ databases">
        <authorList>
            <person name="Kallberg Y."/>
            <person name="Tangrot J."/>
            <person name="Rosling A."/>
        </authorList>
    </citation>
    <scope>NUCLEOTIDE SEQUENCE</scope>
    <source>
        <strain evidence="2">IA702</strain>
    </source>
</reference>
<accession>A0A9N9DMB0</accession>
<dbReference type="OrthoDB" id="2446119at2759"/>
<proteinExistence type="predicted"/>
<comment type="caution">
    <text evidence="2">The sequence shown here is derived from an EMBL/GenBank/DDBJ whole genome shotgun (WGS) entry which is preliminary data.</text>
</comment>
<feature type="compositionally biased region" description="Polar residues" evidence="1">
    <location>
        <begin position="83"/>
        <end position="97"/>
    </location>
</feature>
<sequence length="97" mass="11185">ERDSQYSTPPETYSNSTHEQIVTQNENVPASDNVPNSDIYQPVCTESKSLEDKKIDKFLVERHNEQISNEIRERNREKKLQAQDLSPVNTSNLAETH</sequence>
<organism evidence="2 3">
    <name type="scientific">Paraglomus occultum</name>
    <dbReference type="NCBI Taxonomy" id="144539"/>
    <lineage>
        <taxon>Eukaryota</taxon>
        <taxon>Fungi</taxon>
        <taxon>Fungi incertae sedis</taxon>
        <taxon>Mucoromycota</taxon>
        <taxon>Glomeromycotina</taxon>
        <taxon>Glomeromycetes</taxon>
        <taxon>Paraglomerales</taxon>
        <taxon>Paraglomeraceae</taxon>
        <taxon>Paraglomus</taxon>
    </lineage>
</organism>
<gene>
    <name evidence="2" type="ORF">POCULU_LOCUS9691</name>
</gene>
<evidence type="ECO:0000256" key="1">
    <source>
        <dbReference type="SAM" id="MobiDB-lite"/>
    </source>
</evidence>
<evidence type="ECO:0000313" key="3">
    <source>
        <dbReference type="Proteomes" id="UP000789572"/>
    </source>
</evidence>
<dbReference type="AlphaFoldDB" id="A0A9N9DMB0"/>
<feature type="compositionally biased region" description="Basic and acidic residues" evidence="1">
    <location>
        <begin position="65"/>
        <end position="81"/>
    </location>
</feature>
<name>A0A9N9DMB0_9GLOM</name>
<evidence type="ECO:0000313" key="2">
    <source>
        <dbReference type="EMBL" id="CAG8646108.1"/>
    </source>
</evidence>
<feature type="region of interest" description="Disordered" evidence="1">
    <location>
        <begin position="65"/>
        <end position="97"/>
    </location>
</feature>
<feature type="non-terminal residue" evidence="2">
    <location>
        <position position="1"/>
    </location>
</feature>
<dbReference type="EMBL" id="CAJVPJ010003903">
    <property type="protein sequence ID" value="CAG8646108.1"/>
    <property type="molecule type" value="Genomic_DNA"/>
</dbReference>
<protein>
    <submittedName>
        <fullName evidence="2">9289_t:CDS:1</fullName>
    </submittedName>
</protein>
<keyword evidence="3" id="KW-1185">Reference proteome</keyword>